<dbReference type="HOGENOM" id="CLU_2171392_0_0_1"/>
<keyword evidence="2" id="KW-1185">Reference proteome</keyword>
<evidence type="ECO:0000313" key="2">
    <source>
        <dbReference type="Proteomes" id="UP000053424"/>
    </source>
</evidence>
<name>A0A0C3BG39_HEBCY</name>
<proteinExistence type="predicted"/>
<protein>
    <submittedName>
        <fullName evidence="1">Uncharacterized protein</fullName>
    </submittedName>
</protein>
<evidence type="ECO:0000313" key="1">
    <source>
        <dbReference type="EMBL" id="KIM35690.1"/>
    </source>
</evidence>
<gene>
    <name evidence="1" type="ORF">M413DRAFT_326900</name>
</gene>
<accession>A0A0C3BG39</accession>
<organism evidence="1 2">
    <name type="scientific">Hebeloma cylindrosporum</name>
    <dbReference type="NCBI Taxonomy" id="76867"/>
    <lineage>
        <taxon>Eukaryota</taxon>
        <taxon>Fungi</taxon>
        <taxon>Dikarya</taxon>
        <taxon>Basidiomycota</taxon>
        <taxon>Agaricomycotina</taxon>
        <taxon>Agaricomycetes</taxon>
        <taxon>Agaricomycetidae</taxon>
        <taxon>Agaricales</taxon>
        <taxon>Agaricineae</taxon>
        <taxon>Hymenogastraceae</taxon>
        <taxon>Hebeloma</taxon>
    </lineage>
</organism>
<reference evidence="1 2" key="1">
    <citation type="submission" date="2014-04" db="EMBL/GenBank/DDBJ databases">
        <authorList>
            <consortium name="DOE Joint Genome Institute"/>
            <person name="Kuo A."/>
            <person name="Gay G."/>
            <person name="Dore J."/>
            <person name="Kohler A."/>
            <person name="Nagy L.G."/>
            <person name="Floudas D."/>
            <person name="Copeland A."/>
            <person name="Barry K.W."/>
            <person name="Cichocki N."/>
            <person name="Veneault-Fourrey C."/>
            <person name="LaButti K."/>
            <person name="Lindquist E.A."/>
            <person name="Lipzen A."/>
            <person name="Lundell T."/>
            <person name="Morin E."/>
            <person name="Murat C."/>
            <person name="Sun H."/>
            <person name="Tunlid A."/>
            <person name="Henrissat B."/>
            <person name="Grigoriev I.V."/>
            <person name="Hibbett D.S."/>
            <person name="Martin F."/>
            <person name="Nordberg H.P."/>
            <person name="Cantor M.N."/>
            <person name="Hua S.X."/>
        </authorList>
    </citation>
    <scope>NUCLEOTIDE SEQUENCE [LARGE SCALE GENOMIC DNA]</scope>
    <source>
        <strain evidence="2">h7</strain>
    </source>
</reference>
<dbReference type="AlphaFoldDB" id="A0A0C3BG39"/>
<dbReference type="Proteomes" id="UP000053424">
    <property type="component" value="Unassembled WGS sequence"/>
</dbReference>
<dbReference type="EMBL" id="KN831816">
    <property type="protein sequence ID" value="KIM35690.1"/>
    <property type="molecule type" value="Genomic_DNA"/>
</dbReference>
<reference evidence="2" key="2">
    <citation type="submission" date="2015-01" db="EMBL/GenBank/DDBJ databases">
        <title>Evolutionary Origins and Diversification of the Mycorrhizal Mutualists.</title>
        <authorList>
            <consortium name="DOE Joint Genome Institute"/>
            <consortium name="Mycorrhizal Genomics Consortium"/>
            <person name="Kohler A."/>
            <person name="Kuo A."/>
            <person name="Nagy L.G."/>
            <person name="Floudas D."/>
            <person name="Copeland A."/>
            <person name="Barry K.W."/>
            <person name="Cichocki N."/>
            <person name="Veneault-Fourrey C."/>
            <person name="LaButti K."/>
            <person name="Lindquist E.A."/>
            <person name="Lipzen A."/>
            <person name="Lundell T."/>
            <person name="Morin E."/>
            <person name="Murat C."/>
            <person name="Riley R."/>
            <person name="Ohm R."/>
            <person name="Sun H."/>
            <person name="Tunlid A."/>
            <person name="Henrissat B."/>
            <person name="Grigoriev I.V."/>
            <person name="Hibbett D.S."/>
            <person name="Martin F."/>
        </authorList>
    </citation>
    <scope>NUCLEOTIDE SEQUENCE [LARGE SCALE GENOMIC DNA]</scope>
    <source>
        <strain evidence="2">h7</strain>
    </source>
</reference>
<sequence length="110" mass="12980">MEPFCGLVCPQHATYNHGDSGPSTEQHKRILIPYIHHPSRLQVKEYPRQISYPFHAQTATYFPRLYSYADKHAIPLSYHVPFHLRRNDSRYIRLYELRIPPGFSAQSTLR</sequence>